<feature type="region of interest" description="Disordered" evidence="6">
    <location>
        <begin position="159"/>
        <end position="270"/>
    </location>
</feature>
<protein>
    <submittedName>
        <fullName evidence="7">Uncharacterized protein</fullName>
    </submittedName>
</protein>
<dbReference type="InterPro" id="IPR040353">
    <property type="entry name" value="FLX/FLX-like"/>
</dbReference>
<dbReference type="PANTHER" id="PTHR33405:SF20">
    <property type="entry name" value="PROTEIN FLX-LIKE 3"/>
    <property type="match status" value="1"/>
</dbReference>
<feature type="region of interest" description="Disordered" evidence="6">
    <location>
        <begin position="1616"/>
        <end position="1636"/>
    </location>
</feature>
<keyword evidence="3 5" id="KW-0175">Coiled coil</keyword>
<feature type="region of interest" description="Disordered" evidence="6">
    <location>
        <begin position="608"/>
        <end position="633"/>
    </location>
</feature>
<evidence type="ECO:0000313" key="8">
    <source>
        <dbReference type="Proteomes" id="UP001165090"/>
    </source>
</evidence>
<feature type="region of interest" description="Disordered" evidence="6">
    <location>
        <begin position="1946"/>
        <end position="1969"/>
    </location>
</feature>
<feature type="region of interest" description="Disordered" evidence="6">
    <location>
        <begin position="1653"/>
        <end position="1692"/>
    </location>
</feature>
<comment type="caution">
    <text evidence="7">The sequence shown here is derived from an EMBL/GenBank/DDBJ whole genome shotgun (WGS) entry which is preliminary data.</text>
</comment>
<feature type="compositionally biased region" description="Basic and acidic residues" evidence="6">
    <location>
        <begin position="1048"/>
        <end position="1064"/>
    </location>
</feature>
<feature type="coiled-coil region" evidence="5">
    <location>
        <begin position="2210"/>
        <end position="2244"/>
    </location>
</feature>
<comment type="similarity">
    <text evidence="1">Belongs to the FLX family.</text>
</comment>
<feature type="compositionally biased region" description="Basic and acidic residues" evidence="6">
    <location>
        <begin position="392"/>
        <end position="402"/>
    </location>
</feature>
<feature type="region of interest" description="Disordered" evidence="6">
    <location>
        <begin position="1434"/>
        <end position="1488"/>
    </location>
</feature>
<feature type="region of interest" description="Disordered" evidence="6">
    <location>
        <begin position="3073"/>
        <end position="3106"/>
    </location>
</feature>
<feature type="coiled-coil region" evidence="5">
    <location>
        <begin position="2650"/>
        <end position="2740"/>
    </location>
</feature>
<feature type="region of interest" description="Disordered" evidence="6">
    <location>
        <begin position="2303"/>
        <end position="2343"/>
    </location>
</feature>
<reference evidence="7 8" key="1">
    <citation type="journal article" date="2023" name="IScience">
        <title>Expanded male sex-determining region conserved during the evolution of homothallism in the green alga Volvox.</title>
        <authorList>
            <person name="Yamamoto K."/>
            <person name="Matsuzaki R."/>
            <person name="Mahakham W."/>
            <person name="Heman W."/>
            <person name="Sekimoto H."/>
            <person name="Kawachi M."/>
            <person name="Minakuchi Y."/>
            <person name="Toyoda A."/>
            <person name="Nozaki H."/>
        </authorList>
    </citation>
    <scope>NUCLEOTIDE SEQUENCE [LARGE SCALE GENOMIC DNA]</scope>
    <source>
        <strain evidence="7 8">NIES-4468</strain>
    </source>
</reference>
<feature type="compositionally biased region" description="Gly residues" evidence="6">
    <location>
        <begin position="1465"/>
        <end position="1488"/>
    </location>
</feature>
<feature type="region of interest" description="Disordered" evidence="6">
    <location>
        <begin position="1"/>
        <end position="30"/>
    </location>
</feature>
<feature type="region of interest" description="Disordered" evidence="6">
    <location>
        <begin position="1827"/>
        <end position="1864"/>
    </location>
</feature>
<evidence type="ECO:0000256" key="4">
    <source>
        <dbReference type="ARBA" id="ARBA00023089"/>
    </source>
</evidence>
<evidence type="ECO:0000256" key="5">
    <source>
        <dbReference type="SAM" id="Coils"/>
    </source>
</evidence>
<feature type="compositionally biased region" description="Pro residues" evidence="6">
    <location>
        <begin position="202"/>
        <end position="213"/>
    </location>
</feature>
<feature type="coiled-coil region" evidence="5">
    <location>
        <begin position="2772"/>
        <end position="2968"/>
    </location>
</feature>
<keyword evidence="8" id="KW-1185">Reference proteome</keyword>
<feature type="compositionally biased region" description="Polar residues" evidence="6">
    <location>
        <begin position="257"/>
        <end position="270"/>
    </location>
</feature>
<feature type="compositionally biased region" description="Low complexity" evidence="6">
    <location>
        <begin position="403"/>
        <end position="419"/>
    </location>
</feature>
<keyword evidence="4" id="KW-0287">Flowering</keyword>
<feature type="compositionally biased region" description="Low complexity" evidence="6">
    <location>
        <begin position="3079"/>
        <end position="3092"/>
    </location>
</feature>
<feature type="region of interest" description="Disordered" evidence="6">
    <location>
        <begin position="1027"/>
        <end position="1078"/>
    </location>
</feature>
<organism evidence="7 8">
    <name type="scientific">Volvox africanus</name>
    <dbReference type="NCBI Taxonomy" id="51714"/>
    <lineage>
        <taxon>Eukaryota</taxon>
        <taxon>Viridiplantae</taxon>
        <taxon>Chlorophyta</taxon>
        <taxon>core chlorophytes</taxon>
        <taxon>Chlorophyceae</taxon>
        <taxon>CS clade</taxon>
        <taxon>Chlamydomonadales</taxon>
        <taxon>Volvocaceae</taxon>
        <taxon>Volvox</taxon>
    </lineage>
</organism>
<feature type="compositionally biased region" description="Low complexity" evidence="6">
    <location>
        <begin position="919"/>
        <end position="941"/>
    </location>
</feature>
<sequence>MDTERNETWPDTLLPSPLQPGATAQPSINGWTFASHQSPLSDFSKAVDLSAEFPFSALKHLPDESAVWASSTPCSGPPQPPHQFSHFHNHHHQAAASATIGSRCINMVVHTTATCEESPGPQSPEHCHNPLLYEAAAFHDEAEAVLSLFRQNLSRSMTLHDSRSVSRTAGSADRLFPPGSRSRADSGDGAEDGVDSKDATLFPPPPFLLPPGPSFSQISNQPVSTRTVHSPSTNTTPPLPLPVPIPELSILGHGDQSESPDPSFEGQQKGTEQTFWFTGATAPAETPSVASLVKPELKVKESAFKSMSGPMSASTSLADPRSVTSGPQRRLNWEEEASSSSAGTWRSRYGSETKAAAELSGRPSSLRRRPQSQTNHWRGYARPAGGSRHPHNQRDYQPHREGSSGSSTTTTTTTTKRTTPLLVPKRLTLMTPMALTAAASTPASSNSPNCLQLHQGADGTDTPVGQRGRSEPCSGSEVPLGRSGKLYSNVAPAAEQPPQPQPQQFLGETTPLCQSYQHHSEYPEADPSSAGFNFAALLASPPLTLTTPYSVQLPTECEGVALGFLTLTPTAVDDGGGGGSGHGNCTSETLLPGHENLHWAGFVRSGESSFTTIGSEEQQEQQQQQHQEQKQERGLHSLTCENICGWSDKQQQQQGHEQGREQGQEQHVLGATAPAPSPSPSQLDAGWWRAVEPGSNELPPPPPGIVNSSSSGLRHAEQCSPLLPLPAAEWTAVDTQVGYTPDPWLPAGAAGAAYRISSMPPSSSTTTTTAMMPTMPCMALQQTPEATATTTTATFNPHGIFDLDYGNPAFDNTAQEAPVNAESDGGGLSGGDAAYGVPGANGGACWPVFVEEGEKEGEKNVGREREWMVMSPGMNVLGMPKREQPELAHAEHIDEDGIGSSSGCFEAESPVPPDYPWLSGSPVGAFGSPGGSPSAASGSTSTIRNRNRSELSAPQHTDLSNLLDTSSSYSVAGARDSDRPDRDTLQMLSSRSLCESSGQMGGPGIMMHDANGPGGTPAAVTRAQLLQPSSMSRQHIREDEEEGEEDELAHAEHIREDQQEGRGEQEEEGGFSNPPDIFFQGLESPSFYLVGGGLEQRAIAVHGRTPGVVLHQPGMWLGGPAWASEGGSFPTSLGAHTDDEEDNGEEAATLGLGHPHEDAGTQFIVGTAPGHRAGITTLPGSADGGRGGPNTGNLGSDFAEEEEEALEEEEEEEDHERSSVGSVVDDHPILAAQEMVDGQMAANVMPHGATELSERAMCLFADNKSRPLSKLSLPSEREDASDARQHVWQHARLQPGSWQHLQYNHDGEHDICTFSMQPGLAPPRAHNGHNWMSGDGVHHGICNNRGGADGASHGLLSSGVSLPTAYSTSSGAAIAVAAIAVAETAAIAAVAAGAPSGIVAPLISSASEVVQLRELPSYEMSWASETDIVADPSRAWGSTASRRETRDTDQGSVSFSVKGAEAAGTGAGAGARGGGGRGGRGEGGGGGVAADVRWTGEAAAQGRGEVFALHPTATAVNGDTDADGYGEDADLSLVQGELVPARGEAAVFLQHPVATDMTPPDDTFPDAVLLTESGAAAMLTRLTSPGKGGAGSSFSFGCHGAVSSTGKTRYVSTFQTCPHRSPRRSPRTRVTGAATSGGGSAWLVVAEGKARRYDPSGYRSSDSGTEYGGTDPDIGSARQMDATPRVDSDTKTFRSWQIQENPAFEEDIETTSGSAHLAPYRASSQLNQLSPLTCPSSFSVGTFAGGNGGDDINSARDGSNADANEMPAPVDMTNHAGGRIGAAPAASKWTATLTAAARAPTAPPPALTAWNTASRIATAHTDGAIAHPTIAMERGRGNDGAGVSETLGGGGSNSSSESDSPRTSAFNRVLASGGLGATASRSRVRHLAARRGAARGGGGGLMTMTMMMMNDQADQAAAGAAAAATGAAAPSEDVDVDVDDRRDTLTSRTLGSHSTSGGGGGAAPASANVSRRGGISLSAVKSSEDRSLILELEHAHTLLLQALAAAGEPPLLTPPPPSPVPASGPYTDHRSLSAGTPLADGVGGMATAAGAAGAAGAGAGAATRTTTAAAAATEGAGAAAAAATGTPGFSSGSGGSSRGDSDGLHISSCSSLTHGIGNPLVAQVAMTAMGKALARVAKLSRENQGLQHVNEQLRSELSHSSSKHMELQIRSKLLHAMLTESGREAEKRAQAQQRQFLRMDAQHSGSLHRIRELERINTQLTLESKQVQRQLQQAQAQLSETNHATASLRGQVALLEQQLTAAHAAREAELQLTDALSEATKNSAALLHQVAVLEQRLEAAQVSGEAQRRSAEVRQGQVEALEEAQKAMSDGAAAGTGSVHGASNMELRQSLEVTEAEAMMEGLRRQVEVLEDQLREMRSGAANVEMERCQTEREMQMQVEQLRCACAEAESRTQDLQAKLLAAQAHAGQQVSQLEAELHAAREELRNLQSVEDAAAKKEQQLQAELQAARVAMAELRAERAAARAEALRREDDAQKASLAAQDARSEAEIAAADYARASAEAREADQRHAVALAEVEAVVSDLRQQLDEATWESQRLASQATLAEQRVEDVEAREREMMEQLRRAVAEAERARADLDEARQALADKASAANEAIAESSAMVSELEMALATEVARVIEETQRREEAELAHRKEVQELHSQLQATLESQQRADAERRDLQGQHIAACDQMEQLAAQLSAARDELEDLQQERDQLRSEHTQLMDEANQKATHLANALAEASALRNYMAVLDNEKQKLWTDLSAAEGRACEVMGRLAEAQVAHSSLVSELEGLRRELVEAREAAAETRSRLAEAEAVKEGMEAQIHKLWKEMEEESVMAQKAEERFADAEVALKELRDKVDSLVEDLESAQAVLAEREAQLEKASGELQAAAEAHSHALAEAEARGREAQARAEAAAEAQARMLAETQARAEAAEAACAEAQTALDVERIKAADLEAEMQVATRKMVELQKMVEAQAQAAASGGEEQSQRRLLGSVADVVASCMTPAGGETSTITTLTTTTNTTTTASAFAPTTTTTTAAMSSPPRLLKPETPSEEMPSTHHLAKDASSSLLVCESFSEQRQHQQQHILPPLQAHPSDLKAASETSPGSGRLKLAGQVVAAQAELADLQSRHADAEEMIGRLRLDLSDQRRRCMELEAQLQDREDDLAAVRRQREDALLQVREAQRQREAAAAAAAAAAVSVSMAPTGLSHQAVGGGDFLGSGNANANANGHGHCSGMGGGGARDQQHHLAPHLLPPPPSTSVAFSSAAWSPSSSLHVGRCSTIMMPLSPTTRSSSLLLRDSATTLFDEGRLLPHRHAGNGFLDSRSFDAARDGVVYSS</sequence>
<feature type="non-terminal residue" evidence="7">
    <location>
        <position position="3335"/>
    </location>
</feature>
<feature type="compositionally biased region" description="Basic residues" evidence="6">
    <location>
        <begin position="1882"/>
        <end position="1893"/>
    </location>
</feature>
<feature type="compositionally biased region" description="Low complexity" evidence="6">
    <location>
        <begin position="438"/>
        <end position="449"/>
    </location>
</feature>
<evidence type="ECO:0000256" key="2">
    <source>
        <dbReference type="ARBA" id="ARBA00022473"/>
    </source>
</evidence>
<feature type="coiled-coil region" evidence="5">
    <location>
        <begin position="3114"/>
        <end position="3190"/>
    </location>
</feature>
<feature type="compositionally biased region" description="Pro residues" evidence="6">
    <location>
        <begin position="2011"/>
        <end position="2022"/>
    </location>
</feature>
<feature type="region of interest" description="Disordered" evidence="6">
    <location>
        <begin position="305"/>
        <end position="423"/>
    </location>
</feature>
<feature type="compositionally biased region" description="Acidic residues" evidence="6">
    <location>
        <begin position="1198"/>
        <end position="1214"/>
    </location>
</feature>
<name>A0ABQ5SNR2_9CHLO</name>
<evidence type="ECO:0000256" key="3">
    <source>
        <dbReference type="ARBA" id="ARBA00023054"/>
    </source>
</evidence>
<feature type="region of interest" description="Disordered" evidence="6">
    <location>
        <begin position="1877"/>
        <end position="1899"/>
    </location>
</feature>
<feature type="compositionally biased region" description="Low complexity" evidence="6">
    <location>
        <begin position="957"/>
        <end position="970"/>
    </location>
</feature>
<feature type="compositionally biased region" description="Polar residues" evidence="6">
    <location>
        <begin position="309"/>
        <end position="327"/>
    </location>
</feature>
<dbReference type="EMBL" id="BSDZ01000116">
    <property type="protein sequence ID" value="GLI71640.1"/>
    <property type="molecule type" value="Genomic_DNA"/>
</dbReference>
<feature type="region of interest" description="Disordered" evidence="6">
    <location>
        <begin position="895"/>
        <end position="983"/>
    </location>
</feature>
<dbReference type="Proteomes" id="UP001165090">
    <property type="component" value="Unassembled WGS sequence"/>
</dbReference>
<feature type="region of interest" description="Disordered" evidence="6">
    <location>
        <begin position="438"/>
        <end position="484"/>
    </location>
</feature>
<feature type="coiled-coil region" evidence="5">
    <location>
        <begin position="2353"/>
        <end position="2616"/>
    </location>
</feature>
<proteinExistence type="inferred from homology"/>
<gene>
    <name evidence="7" type="ORF">VaNZ11_016914</name>
</gene>
<feature type="region of interest" description="Disordered" evidence="6">
    <location>
        <begin position="2009"/>
        <end position="2038"/>
    </location>
</feature>
<evidence type="ECO:0000256" key="6">
    <source>
        <dbReference type="SAM" id="MobiDB-lite"/>
    </source>
</evidence>
<feature type="region of interest" description="Disordered" evidence="6">
    <location>
        <begin position="2082"/>
        <end position="2102"/>
    </location>
</feature>
<evidence type="ECO:0000256" key="1">
    <source>
        <dbReference type="ARBA" id="ARBA00005405"/>
    </source>
</evidence>
<feature type="region of interest" description="Disordered" evidence="6">
    <location>
        <begin position="3032"/>
        <end position="3057"/>
    </location>
</feature>
<evidence type="ECO:0000313" key="7">
    <source>
        <dbReference type="EMBL" id="GLI71640.1"/>
    </source>
</evidence>
<feature type="region of interest" description="Disordered" evidence="6">
    <location>
        <begin position="1178"/>
        <end position="1222"/>
    </location>
</feature>
<feature type="compositionally biased region" description="Polar residues" evidence="6">
    <location>
        <begin position="217"/>
        <end position="229"/>
    </location>
</feature>
<accession>A0ABQ5SNR2</accession>
<keyword evidence="2" id="KW-0217">Developmental protein</keyword>
<dbReference type="PANTHER" id="PTHR33405">
    <property type="entry name" value="PROTEIN FLX-LIKE 2"/>
    <property type="match status" value="1"/>
</dbReference>